<evidence type="ECO:0000313" key="4">
    <source>
        <dbReference type="Proteomes" id="UP001501844"/>
    </source>
</evidence>
<protein>
    <recommendedName>
        <fullName evidence="2">Alpha/beta hydrolase fold-3 domain-containing protein</fullName>
    </recommendedName>
</protein>
<evidence type="ECO:0000256" key="1">
    <source>
        <dbReference type="ARBA" id="ARBA00022801"/>
    </source>
</evidence>
<evidence type="ECO:0000259" key="2">
    <source>
        <dbReference type="Pfam" id="PF07859"/>
    </source>
</evidence>
<keyword evidence="4" id="KW-1185">Reference proteome</keyword>
<dbReference type="PANTHER" id="PTHR48081">
    <property type="entry name" value="AB HYDROLASE SUPERFAMILY PROTEIN C4A8.06C"/>
    <property type="match status" value="1"/>
</dbReference>
<keyword evidence="1" id="KW-0378">Hydrolase</keyword>
<organism evidence="3 4">
    <name type="scientific">Nibribacter koreensis</name>
    <dbReference type="NCBI Taxonomy" id="1084519"/>
    <lineage>
        <taxon>Bacteria</taxon>
        <taxon>Pseudomonadati</taxon>
        <taxon>Bacteroidota</taxon>
        <taxon>Cytophagia</taxon>
        <taxon>Cytophagales</taxon>
        <taxon>Hymenobacteraceae</taxon>
        <taxon>Nibribacter</taxon>
    </lineage>
</organism>
<dbReference type="SUPFAM" id="SSF53474">
    <property type="entry name" value="alpha/beta-Hydrolases"/>
    <property type="match status" value="1"/>
</dbReference>
<dbReference type="EMBL" id="BAABGX010000002">
    <property type="protein sequence ID" value="GAA4307800.1"/>
    <property type="molecule type" value="Genomic_DNA"/>
</dbReference>
<dbReference type="RefSeq" id="WP_345166330.1">
    <property type="nucleotide sequence ID" value="NZ_BAABGX010000002.1"/>
</dbReference>
<dbReference type="Gene3D" id="3.40.50.1820">
    <property type="entry name" value="alpha/beta hydrolase"/>
    <property type="match status" value="1"/>
</dbReference>
<accession>A0ABP8FNH5</accession>
<dbReference type="Pfam" id="PF07859">
    <property type="entry name" value="Abhydrolase_3"/>
    <property type="match status" value="1"/>
</dbReference>
<dbReference type="InterPro" id="IPR029058">
    <property type="entry name" value="AB_hydrolase_fold"/>
</dbReference>
<sequence>MKKNPSTFLARSLWKSGWATFALGAILFNACEPKRTVDSEARSRDAAKKAAGMEEDLFPTDTASQSVTTDTSMVRLKPTGAKPAWGSTITPPMQAVMEKLASYGAKPIPELTAAQARTNPTPTTAVMDLMKENNIPMPPSKVDTVGKKIPVQGGQIHARVYTPKTGKSSYPVIVYYHGGGWVIADLNTYDGSARGLAEQAGAIVISVAYRQAPEHKYPTAHNDAFAAYKWALANAASMKGDPKKVAVVGESAGGNLAAAVSMMARDQKVQMPVHQLLVYPIASYNTTSPSYQKYAKAKPLDKPMMEWFFKQYLNSPTDGKKPWIDLVNANLKGLPPTTIVAAEIDPLASEGQTLNDKLKAAGVETDYQKYNGVTHEFFGMATVLPEAKNAQAQAGMALKQAFNK</sequence>
<evidence type="ECO:0000313" key="3">
    <source>
        <dbReference type="EMBL" id="GAA4307800.1"/>
    </source>
</evidence>
<dbReference type="Proteomes" id="UP001501844">
    <property type="component" value="Unassembled WGS sequence"/>
</dbReference>
<name>A0ABP8FNH5_9BACT</name>
<reference evidence="4" key="1">
    <citation type="journal article" date="2019" name="Int. J. Syst. Evol. Microbiol.">
        <title>The Global Catalogue of Microorganisms (GCM) 10K type strain sequencing project: providing services to taxonomists for standard genome sequencing and annotation.</title>
        <authorList>
            <consortium name="The Broad Institute Genomics Platform"/>
            <consortium name="The Broad Institute Genome Sequencing Center for Infectious Disease"/>
            <person name="Wu L."/>
            <person name="Ma J."/>
        </authorList>
    </citation>
    <scope>NUCLEOTIDE SEQUENCE [LARGE SCALE GENOMIC DNA]</scope>
    <source>
        <strain evidence="4">JCM 17917</strain>
    </source>
</reference>
<dbReference type="PANTHER" id="PTHR48081:SF8">
    <property type="entry name" value="ALPHA_BETA HYDROLASE FOLD-3 DOMAIN-CONTAINING PROTEIN-RELATED"/>
    <property type="match status" value="1"/>
</dbReference>
<dbReference type="InterPro" id="IPR050300">
    <property type="entry name" value="GDXG_lipolytic_enzyme"/>
</dbReference>
<feature type="domain" description="Alpha/beta hydrolase fold-3" evidence="2">
    <location>
        <begin position="173"/>
        <end position="378"/>
    </location>
</feature>
<comment type="caution">
    <text evidence="3">The sequence shown here is derived from an EMBL/GenBank/DDBJ whole genome shotgun (WGS) entry which is preliminary data.</text>
</comment>
<proteinExistence type="predicted"/>
<gene>
    <name evidence="3" type="ORF">GCM10023183_23890</name>
</gene>
<dbReference type="InterPro" id="IPR013094">
    <property type="entry name" value="AB_hydrolase_3"/>
</dbReference>